<feature type="region of interest" description="Disordered" evidence="2">
    <location>
        <begin position="96"/>
        <end position="219"/>
    </location>
</feature>
<sequence>MPSNKKEVMRMADDKSKIVTDATGPDAGPAPVQPEAGGGTPAPKQEQPAPEAVSPDKVTAPEQAATAQPEKGADAPKEQKAASVSVFNFSEIMAEKKAAGKAAAKQEAKVPGKGASPTQTKEDGPKQEKPKEQEQAPKRRGRPPKADKDKAAAPAQKEASGKKDKAVQKPAQPGKTEKAAPSGKAEKAPKAPKPAKGAPEVKAPVQAEPPAVPAGAPRPAKDEQIVYIKLSELHAFKNHPFQVRNDEEMKAMVSSGRDKGVTQPAIVRPREDGGYEIVSGHRRQKASELAGFTDMPCIVRNLTDEQAITQMVEDNTNQRENILPSERAKALKMQLEAIKHQGAREDTSGQLDPKDAGRRSNEIVAERNKMTVKQVQRYIKLNDLVPDLQKMMDAGQIKFTPAVELAYIKPKNQRYIAVAIESQQSAPSLSQAQRMRELDQKGVLNGDVIDGIMMEDKKEVDKVILTGAELSKYFGKETAPREMKDQIIKLLDDWKGQQKEVAKPEKKSPEAEK</sequence>
<dbReference type="NCBIfam" id="TIGR00180">
    <property type="entry name" value="parB_part"/>
    <property type="match status" value="1"/>
</dbReference>
<dbReference type="PANTHER" id="PTHR33375">
    <property type="entry name" value="CHROMOSOME-PARTITIONING PROTEIN PARB-RELATED"/>
    <property type="match status" value="1"/>
</dbReference>
<feature type="compositionally biased region" description="Low complexity" evidence="2">
    <location>
        <begin position="194"/>
        <end position="218"/>
    </location>
</feature>
<proteinExistence type="inferred from homology"/>
<dbReference type="GO" id="GO:0007059">
    <property type="term" value="P:chromosome segregation"/>
    <property type="evidence" value="ECO:0007669"/>
    <property type="project" value="TreeGrafter"/>
</dbReference>
<dbReference type="SUPFAM" id="SSF110849">
    <property type="entry name" value="ParB/Sulfiredoxin"/>
    <property type="match status" value="1"/>
</dbReference>
<dbReference type="InterPro" id="IPR050336">
    <property type="entry name" value="Chromosome_partition/occlusion"/>
</dbReference>
<dbReference type="InterPro" id="IPR036086">
    <property type="entry name" value="ParB/Sulfiredoxin_sf"/>
</dbReference>
<accession>A0A7X2NLZ1</accession>
<evidence type="ECO:0000256" key="1">
    <source>
        <dbReference type="ARBA" id="ARBA00006295"/>
    </source>
</evidence>
<protein>
    <submittedName>
        <fullName evidence="4">ParB/RepB/Spo0J family partition protein</fullName>
    </submittedName>
</protein>
<dbReference type="Gene3D" id="3.90.1530.30">
    <property type="match status" value="1"/>
</dbReference>
<dbReference type="InterPro" id="IPR003115">
    <property type="entry name" value="ParB_N"/>
</dbReference>
<dbReference type="SMART" id="SM00470">
    <property type="entry name" value="ParB"/>
    <property type="match status" value="1"/>
</dbReference>
<feature type="compositionally biased region" description="Low complexity" evidence="2">
    <location>
        <begin position="41"/>
        <end position="52"/>
    </location>
</feature>
<feature type="domain" description="ParB-like N-terminal" evidence="3">
    <location>
        <begin position="226"/>
        <end position="316"/>
    </location>
</feature>
<dbReference type="SUPFAM" id="SSF109709">
    <property type="entry name" value="KorB DNA-binding domain-like"/>
    <property type="match status" value="1"/>
</dbReference>
<feature type="region of interest" description="Disordered" evidence="2">
    <location>
        <begin position="341"/>
        <end position="361"/>
    </location>
</feature>
<feature type="compositionally biased region" description="Basic and acidic residues" evidence="2">
    <location>
        <begin position="1"/>
        <end position="18"/>
    </location>
</feature>
<dbReference type="GO" id="GO:0003677">
    <property type="term" value="F:DNA binding"/>
    <property type="evidence" value="ECO:0007669"/>
    <property type="project" value="InterPro"/>
</dbReference>
<feature type="compositionally biased region" description="Basic and acidic residues" evidence="2">
    <location>
        <begin position="71"/>
        <end position="80"/>
    </location>
</feature>
<feature type="region of interest" description="Disordered" evidence="2">
    <location>
        <begin position="1"/>
        <end position="82"/>
    </location>
</feature>
<comment type="similarity">
    <text evidence="1">Belongs to the ParB family.</text>
</comment>
<evidence type="ECO:0000313" key="4">
    <source>
        <dbReference type="EMBL" id="MSS37274.1"/>
    </source>
</evidence>
<feature type="compositionally biased region" description="Basic and acidic residues" evidence="2">
    <location>
        <begin position="120"/>
        <end position="137"/>
    </location>
</feature>
<dbReference type="InterPro" id="IPR004437">
    <property type="entry name" value="ParB/RepB/Spo0J"/>
</dbReference>
<organism evidence="4 5">
    <name type="scientific">Clostridium porci</name>
    <dbReference type="NCBI Taxonomy" id="2605778"/>
    <lineage>
        <taxon>Bacteria</taxon>
        <taxon>Bacillati</taxon>
        <taxon>Bacillota</taxon>
        <taxon>Clostridia</taxon>
        <taxon>Eubacteriales</taxon>
        <taxon>Clostridiaceae</taxon>
        <taxon>Clostridium</taxon>
    </lineage>
</organism>
<reference evidence="4 5" key="1">
    <citation type="submission" date="2019-08" db="EMBL/GenBank/DDBJ databases">
        <title>In-depth cultivation of the pig gut microbiome towards novel bacterial diversity and tailored functional studies.</title>
        <authorList>
            <person name="Wylensek D."/>
            <person name="Hitch T.C.A."/>
            <person name="Clavel T."/>
        </authorList>
    </citation>
    <scope>NUCLEOTIDE SEQUENCE [LARGE SCALE GENOMIC DNA]</scope>
    <source>
        <strain evidence="4 5">WCA-389-WT-23D1</strain>
    </source>
</reference>
<dbReference type="Gene3D" id="1.10.10.2830">
    <property type="match status" value="1"/>
</dbReference>
<name>A0A7X2NLZ1_9CLOT</name>
<dbReference type="Pfam" id="PF02195">
    <property type="entry name" value="ParB_N"/>
    <property type="match status" value="1"/>
</dbReference>
<gene>
    <name evidence="4" type="ORF">FYJ39_11995</name>
</gene>
<dbReference type="CDD" id="cd16407">
    <property type="entry name" value="ParB_N_like"/>
    <property type="match status" value="1"/>
</dbReference>
<feature type="compositionally biased region" description="Basic and acidic residues" evidence="2">
    <location>
        <begin position="96"/>
        <end position="110"/>
    </location>
</feature>
<evidence type="ECO:0000313" key="5">
    <source>
        <dbReference type="Proteomes" id="UP000429958"/>
    </source>
</evidence>
<dbReference type="PANTHER" id="PTHR33375:SF1">
    <property type="entry name" value="CHROMOSOME-PARTITIONING PROTEIN PARB-RELATED"/>
    <property type="match status" value="1"/>
</dbReference>
<dbReference type="Proteomes" id="UP000429958">
    <property type="component" value="Unassembled WGS sequence"/>
</dbReference>
<dbReference type="AlphaFoldDB" id="A0A7X2NLZ1"/>
<evidence type="ECO:0000259" key="3">
    <source>
        <dbReference type="SMART" id="SM00470"/>
    </source>
</evidence>
<dbReference type="GO" id="GO:0005694">
    <property type="term" value="C:chromosome"/>
    <property type="evidence" value="ECO:0007669"/>
    <property type="project" value="TreeGrafter"/>
</dbReference>
<evidence type="ECO:0000256" key="2">
    <source>
        <dbReference type="SAM" id="MobiDB-lite"/>
    </source>
</evidence>
<comment type="caution">
    <text evidence="4">The sequence shown here is derived from an EMBL/GenBank/DDBJ whole genome shotgun (WGS) entry which is preliminary data.</text>
</comment>
<keyword evidence="5" id="KW-1185">Reference proteome</keyword>
<dbReference type="EMBL" id="VUMD01000010">
    <property type="protein sequence ID" value="MSS37274.1"/>
    <property type="molecule type" value="Genomic_DNA"/>
</dbReference>